<keyword evidence="3" id="KW-1185">Reference proteome</keyword>
<evidence type="ECO:0000313" key="2">
    <source>
        <dbReference type="EMBL" id="EPS30749.1"/>
    </source>
</evidence>
<dbReference type="OrthoDB" id="4497058at2759"/>
<accession>S7ZKC7</accession>
<feature type="region of interest" description="Disordered" evidence="1">
    <location>
        <begin position="423"/>
        <end position="519"/>
    </location>
</feature>
<feature type="compositionally biased region" description="Polar residues" evidence="1">
    <location>
        <begin position="295"/>
        <end position="305"/>
    </location>
</feature>
<proteinExistence type="predicted"/>
<evidence type="ECO:0000256" key="1">
    <source>
        <dbReference type="SAM" id="MobiDB-lite"/>
    </source>
</evidence>
<dbReference type="AlphaFoldDB" id="S7ZKC7"/>
<dbReference type="HOGENOM" id="CLU_524870_0_0_1"/>
<organism evidence="2 3">
    <name type="scientific">Penicillium oxalicum (strain 114-2 / CGMCC 5302)</name>
    <name type="common">Penicillium decumbens</name>
    <dbReference type="NCBI Taxonomy" id="933388"/>
    <lineage>
        <taxon>Eukaryota</taxon>
        <taxon>Fungi</taxon>
        <taxon>Dikarya</taxon>
        <taxon>Ascomycota</taxon>
        <taxon>Pezizomycotina</taxon>
        <taxon>Eurotiomycetes</taxon>
        <taxon>Eurotiomycetidae</taxon>
        <taxon>Eurotiales</taxon>
        <taxon>Aspergillaceae</taxon>
        <taxon>Penicillium</taxon>
    </lineage>
</organism>
<feature type="compositionally biased region" description="Basic residues" evidence="1">
    <location>
        <begin position="468"/>
        <end position="482"/>
    </location>
</feature>
<feature type="compositionally biased region" description="Basic and acidic residues" evidence="1">
    <location>
        <begin position="308"/>
        <end position="321"/>
    </location>
</feature>
<name>S7ZKC7_PENO1</name>
<dbReference type="eggNOG" id="ENOG502RNIH">
    <property type="taxonomic scope" value="Eukaryota"/>
</dbReference>
<reference evidence="2 3" key="1">
    <citation type="journal article" date="2013" name="PLoS ONE">
        <title>Genomic and secretomic analyses reveal unique features of the lignocellulolytic enzyme system of Penicillium decumbens.</title>
        <authorList>
            <person name="Liu G."/>
            <person name="Zhang L."/>
            <person name="Wei X."/>
            <person name="Zou G."/>
            <person name="Qin Y."/>
            <person name="Ma L."/>
            <person name="Li J."/>
            <person name="Zheng H."/>
            <person name="Wang S."/>
            <person name="Wang C."/>
            <person name="Xun L."/>
            <person name="Zhao G.-P."/>
            <person name="Zhou Z."/>
            <person name="Qu Y."/>
        </authorList>
    </citation>
    <scope>NUCLEOTIDE SEQUENCE [LARGE SCALE GENOMIC DNA]</scope>
    <source>
        <strain evidence="3">114-2 / CGMCC 5302</strain>
    </source>
</reference>
<evidence type="ECO:0000313" key="3">
    <source>
        <dbReference type="Proteomes" id="UP000019376"/>
    </source>
</evidence>
<protein>
    <submittedName>
        <fullName evidence="2">Uncharacterized protein</fullName>
    </submittedName>
</protein>
<gene>
    <name evidence="2" type="ORF">PDE_05701</name>
</gene>
<feature type="region of interest" description="Disordered" evidence="1">
    <location>
        <begin position="283"/>
        <end position="333"/>
    </location>
</feature>
<feature type="compositionally biased region" description="Low complexity" evidence="1">
    <location>
        <begin position="492"/>
        <end position="503"/>
    </location>
</feature>
<sequence length="519" mass="58534">MISFKGKDKAYPYSLDIDADDEEEGEPHEVDVGGIKAQFFFGQPEEELIPSRFLEMAEDSEICHRLPWPFSGDVSNPKAMNICQWPIMNVRYREVFRWLQHVPSVSLGLWEGGVEQCFSEMAEGDCEAQASVLFNLLQDIREMMCLTAKNGEIPPLTLRPRLTQCSLSYLTGYREKHRDGPETDGMLALESGPGSRSPVPILPLCVTKYEEPMETALSDRFKVILGQLLRHTKPLPVPGDKIPDQEMFLLGLHGSRLHLMRAYFPGYKLSSIWCGRELPNPADKKSPTKILTEPSPRQSSSSTAAPTLHHESKKPQPEKSRSPKARPSSSSSTRFYTAENIKRVLQRYEASKRKLESEADIRSFRVVSTREYDLWKRDDFMAALKVLLALHHYLQSGSARCGAIMRAFKEPLEFGMNPELHDADEEEEIETVPKSQKPASAVSPKAKPLPVERSAPETFPSELSRQLKMLRHKAGKGGIRSKRSPDSQETAQQSSRSWFSRSQGIGKKLNKSPPRDKPA</sequence>
<dbReference type="Proteomes" id="UP000019376">
    <property type="component" value="Unassembled WGS sequence"/>
</dbReference>
<dbReference type="EMBL" id="KB644412">
    <property type="protein sequence ID" value="EPS30749.1"/>
    <property type="molecule type" value="Genomic_DNA"/>
</dbReference>
<dbReference type="PhylomeDB" id="S7ZKC7"/>